<name>A0A811KNP0_9BILA</name>
<evidence type="ECO:0000313" key="3">
    <source>
        <dbReference type="Proteomes" id="UP000614601"/>
    </source>
</evidence>
<comment type="caution">
    <text evidence="2">The sequence shown here is derived from an EMBL/GenBank/DDBJ whole genome shotgun (WGS) entry which is preliminary data.</text>
</comment>
<dbReference type="EMBL" id="CAJFCW020000003">
    <property type="protein sequence ID" value="CAG9106427.1"/>
    <property type="molecule type" value="Genomic_DNA"/>
</dbReference>
<proteinExistence type="predicted"/>
<organism evidence="2 3">
    <name type="scientific">Bursaphelenchus okinawaensis</name>
    <dbReference type="NCBI Taxonomy" id="465554"/>
    <lineage>
        <taxon>Eukaryota</taxon>
        <taxon>Metazoa</taxon>
        <taxon>Ecdysozoa</taxon>
        <taxon>Nematoda</taxon>
        <taxon>Chromadorea</taxon>
        <taxon>Rhabditida</taxon>
        <taxon>Tylenchina</taxon>
        <taxon>Tylenchomorpha</taxon>
        <taxon>Aphelenchoidea</taxon>
        <taxon>Aphelenchoididae</taxon>
        <taxon>Bursaphelenchus</taxon>
    </lineage>
</organism>
<keyword evidence="3" id="KW-1185">Reference proteome</keyword>
<dbReference type="EMBL" id="CAJFDH010000003">
    <property type="protein sequence ID" value="CAD5216687.1"/>
    <property type="molecule type" value="Genomic_DNA"/>
</dbReference>
<protein>
    <submittedName>
        <fullName evidence="2">Uncharacterized protein</fullName>
    </submittedName>
</protein>
<feature type="region of interest" description="Disordered" evidence="1">
    <location>
        <begin position="59"/>
        <end position="96"/>
    </location>
</feature>
<accession>A0A811KNP0</accession>
<sequence length="96" mass="10801">MKVTFISKLQQPIVLWSLPNALLTKVVVTLPTLINFKLAQLPTNPTDLSTMLQKLTQETVAKGTSDDINGDNKAEEEKRKLKEEESDKSVDDFELE</sequence>
<dbReference type="Proteomes" id="UP000614601">
    <property type="component" value="Unassembled WGS sequence"/>
</dbReference>
<dbReference type="AlphaFoldDB" id="A0A811KNP0"/>
<evidence type="ECO:0000256" key="1">
    <source>
        <dbReference type="SAM" id="MobiDB-lite"/>
    </source>
</evidence>
<reference evidence="2" key="1">
    <citation type="submission" date="2020-09" db="EMBL/GenBank/DDBJ databases">
        <authorList>
            <person name="Kikuchi T."/>
        </authorList>
    </citation>
    <scope>NUCLEOTIDE SEQUENCE</scope>
    <source>
        <strain evidence="2">SH1</strain>
    </source>
</reference>
<feature type="compositionally biased region" description="Basic and acidic residues" evidence="1">
    <location>
        <begin position="70"/>
        <end position="96"/>
    </location>
</feature>
<dbReference type="Proteomes" id="UP000783686">
    <property type="component" value="Unassembled WGS sequence"/>
</dbReference>
<gene>
    <name evidence="2" type="ORF">BOKJ2_LOCUS6712</name>
</gene>
<evidence type="ECO:0000313" key="2">
    <source>
        <dbReference type="EMBL" id="CAD5216687.1"/>
    </source>
</evidence>